<evidence type="ECO:0000256" key="9">
    <source>
        <dbReference type="SAM" id="MobiDB-lite"/>
    </source>
</evidence>
<dbReference type="EMBL" id="MJIL01000060">
    <property type="protein sequence ID" value="OLQ77657.1"/>
    <property type="molecule type" value="Genomic_DNA"/>
</dbReference>
<evidence type="ECO:0000256" key="4">
    <source>
        <dbReference type="ARBA" id="ARBA00023136"/>
    </source>
</evidence>
<evidence type="ECO:0000256" key="5">
    <source>
        <dbReference type="ARBA" id="ARBA00023224"/>
    </source>
</evidence>
<dbReference type="InterPro" id="IPR032255">
    <property type="entry name" value="HBM"/>
</dbReference>
<comment type="caution">
    <text evidence="13">The sequence shown here is derived from an EMBL/GenBank/DDBJ whole genome shotgun (WGS) entry which is preliminary data.</text>
</comment>
<evidence type="ECO:0000313" key="13">
    <source>
        <dbReference type="EMBL" id="OLQ77657.1"/>
    </source>
</evidence>
<dbReference type="Pfam" id="PF00015">
    <property type="entry name" value="MCPsignal"/>
    <property type="match status" value="1"/>
</dbReference>
<sequence length="628" mass="69800">MRILSVQTIKAKLYLISFILVASMLAFGLFEMVSFKKIDDLQFAAQETAHSKADLLKLRRHEKDFLARLDAKYIEQFNADQIALSDRIIQIKTILSQYSSQHENSFDYVLEVLDQYSTQFNEITDQSVLIGLTMEEGLRGNINNAANDAEEKILATGNEQLYRMLLTLRRNEKDFIITKNTDHLGYFNNNIDTLQQAIKEKSYSRAEQRGLRRSLIMYQMMFEELVDGYTTIGLSHAEGLYGELRKKVHVVEAEIDRLELALIDDINHQQYQEKLTLAISGAAITLFMTIVLLTFSRKITRRLATVNRMMRDIAEGNGDLTVRMNDSGKDELAELSHSFDRFTSKLQTIVTGIADISQQLSHAASESTSASDNSLENAEQQQAESSSVAAAINQLLATSNEIASNINDAAESAEKVKLEAHSSLQTSQQAAESIQTLASDIAESQTLIERLETESNNINKVIAVIRDITEQTNLLALNAAIEAARAGEHGRGFAVVADEVRQLAQRTHSSTQEIEHTIERLHTGVEESVAIMQKSRSQTEMTVTQTNQATDSVNRIAAAITDISDKNLQIASASEQQAMVSAEIDKNITRISELAMSTASAVGQSSQASQDVSKMARQLGEVVGQFKY</sequence>
<evidence type="ECO:0000256" key="7">
    <source>
        <dbReference type="PROSITE-ProRule" id="PRU00284"/>
    </source>
</evidence>
<evidence type="ECO:0000259" key="11">
    <source>
        <dbReference type="PROSITE" id="PS50111"/>
    </source>
</evidence>
<feature type="domain" description="Methyl-accepting transducer" evidence="11">
    <location>
        <begin position="356"/>
        <end position="592"/>
    </location>
</feature>
<evidence type="ECO:0000256" key="3">
    <source>
        <dbReference type="ARBA" id="ARBA00022989"/>
    </source>
</evidence>
<evidence type="ECO:0000256" key="6">
    <source>
        <dbReference type="ARBA" id="ARBA00029447"/>
    </source>
</evidence>
<dbReference type="GO" id="GO:0007165">
    <property type="term" value="P:signal transduction"/>
    <property type="evidence" value="ECO:0007669"/>
    <property type="project" value="UniProtKB-KW"/>
</dbReference>
<keyword evidence="3 10" id="KW-1133">Transmembrane helix</keyword>
<dbReference type="OrthoDB" id="8724845at2"/>
<dbReference type="PROSITE" id="PS50111">
    <property type="entry name" value="CHEMOTAXIS_TRANSDUC_2"/>
    <property type="match status" value="1"/>
</dbReference>
<dbReference type="GO" id="GO:0016020">
    <property type="term" value="C:membrane"/>
    <property type="evidence" value="ECO:0007669"/>
    <property type="project" value="UniProtKB-SubCell"/>
</dbReference>
<dbReference type="AlphaFoldDB" id="A0A1Q9GSG4"/>
<dbReference type="CDD" id="cd11386">
    <property type="entry name" value="MCP_signal"/>
    <property type="match status" value="1"/>
</dbReference>
<evidence type="ECO:0000259" key="12">
    <source>
        <dbReference type="PROSITE" id="PS50885"/>
    </source>
</evidence>
<evidence type="ECO:0000313" key="14">
    <source>
        <dbReference type="Proteomes" id="UP000186905"/>
    </source>
</evidence>
<dbReference type="PRINTS" id="PR00260">
    <property type="entry name" value="CHEMTRNSDUCR"/>
</dbReference>
<feature type="transmembrane region" description="Helical" evidence="10">
    <location>
        <begin position="12"/>
        <end position="30"/>
    </location>
</feature>
<dbReference type="SMART" id="SM00304">
    <property type="entry name" value="HAMP"/>
    <property type="match status" value="1"/>
</dbReference>
<feature type="region of interest" description="Disordered" evidence="9">
    <location>
        <begin position="364"/>
        <end position="383"/>
    </location>
</feature>
<keyword evidence="8" id="KW-0175">Coiled coil</keyword>
<evidence type="ECO:0000256" key="2">
    <source>
        <dbReference type="ARBA" id="ARBA00022692"/>
    </source>
</evidence>
<comment type="similarity">
    <text evidence="6">Belongs to the methyl-accepting chemotaxis (MCP) protein family.</text>
</comment>
<keyword evidence="4 10" id="KW-0472">Membrane</keyword>
<comment type="subcellular location">
    <subcellularLocation>
        <location evidence="1">Membrane</location>
        <topology evidence="1">Multi-pass membrane protein</topology>
    </subcellularLocation>
</comment>
<name>A0A1Q9GSG4_9GAMM</name>
<protein>
    <submittedName>
        <fullName evidence="13">Chemotaxis protein</fullName>
    </submittedName>
</protein>
<dbReference type="PROSITE" id="PS50885">
    <property type="entry name" value="HAMP"/>
    <property type="match status" value="1"/>
</dbReference>
<dbReference type="SMART" id="SM00283">
    <property type="entry name" value="MA"/>
    <property type="match status" value="1"/>
</dbReference>
<dbReference type="InterPro" id="IPR004090">
    <property type="entry name" value="Chemotax_Me-accpt_rcpt"/>
</dbReference>
<dbReference type="GO" id="GO:0006935">
    <property type="term" value="P:chemotaxis"/>
    <property type="evidence" value="ECO:0007669"/>
    <property type="project" value="InterPro"/>
</dbReference>
<dbReference type="Proteomes" id="UP000186905">
    <property type="component" value="Unassembled WGS sequence"/>
</dbReference>
<dbReference type="SMART" id="SM01358">
    <property type="entry name" value="HBM"/>
    <property type="match status" value="1"/>
</dbReference>
<dbReference type="Pfam" id="PF00672">
    <property type="entry name" value="HAMP"/>
    <property type="match status" value="1"/>
</dbReference>
<dbReference type="CDD" id="cd06225">
    <property type="entry name" value="HAMP"/>
    <property type="match status" value="1"/>
</dbReference>
<accession>A0A1Q9GSG4</accession>
<dbReference type="Gene3D" id="1.10.287.950">
    <property type="entry name" value="Methyl-accepting chemotaxis protein"/>
    <property type="match status" value="1"/>
</dbReference>
<keyword evidence="14" id="KW-1185">Reference proteome</keyword>
<proteinExistence type="inferred from homology"/>
<dbReference type="PANTHER" id="PTHR32089">
    <property type="entry name" value="METHYL-ACCEPTING CHEMOTAXIS PROTEIN MCPB"/>
    <property type="match status" value="1"/>
</dbReference>
<feature type="domain" description="HAMP" evidence="12">
    <location>
        <begin position="297"/>
        <end position="351"/>
    </location>
</feature>
<dbReference type="GO" id="GO:0004888">
    <property type="term" value="F:transmembrane signaling receptor activity"/>
    <property type="evidence" value="ECO:0007669"/>
    <property type="project" value="InterPro"/>
</dbReference>
<dbReference type="STRING" id="1903952.BIT28_04725"/>
<feature type="compositionally biased region" description="Polar residues" evidence="9">
    <location>
        <begin position="364"/>
        <end position="375"/>
    </location>
</feature>
<evidence type="ECO:0000256" key="8">
    <source>
        <dbReference type="SAM" id="Coils"/>
    </source>
</evidence>
<dbReference type="InterPro" id="IPR003660">
    <property type="entry name" value="HAMP_dom"/>
</dbReference>
<gene>
    <name evidence="13" type="ORF">BIT28_04725</name>
</gene>
<evidence type="ECO:0000256" key="1">
    <source>
        <dbReference type="ARBA" id="ARBA00004141"/>
    </source>
</evidence>
<dbReference type="RefSeq" id="WP_075763337.1">
    <property type="nucleotide sequence ID" value="NZ_MJIL01000060.1"/>
</dbReference>
<dbReference type="SUPFAM" id="SSF58104">
    <property type="entry name" value="Methyl-accepting chemotaxis protein (MCP) signaling domain"/>
    <property type="match status" value="1"/>
</dbReference>
<reference evidence="13 14" key="1">
    <citation type="submission" date="2016-09" db="EMBL/GenBank/DDBJ databases">
        <title>Photobacterium proteolyticum sp. nov. a protease producing bacterium isolated from ocean sediments of Laizhou Bay.</title>
        <authorList>
            <person name="Li Y."/>
        </authorList>
    </citation>
    <scope>NUCLEOTIDE SEQUENCE [LARGE SCALE GENOMIC DNA]</scope>
    <source>
        <strain evidence="13 14">13-12</strain>
    </source>
</reference>
<keyword evidence="5 7" id="KW-0807">Transducer</keyword>
<feature type="coiled-coil region" evidence="8">
    <location>
        <begin position="434"/>
        <end position="461"/>
    </location>
</feature>
<dbReference type="InterPro" id="IPR004089">
    <property type="entry name" value="MCPsignal_dom"/>
</dbReference>
<organism evidence="13 14">
    <name type="scientific">Photobacterium proteolyticum</name>
    <dbReference type="NCBI Taxonomy" id="1903952"/>
    <lineage>
        <taxon>Bacteria</taxon>
        <taxon>Pseudomonadati</taxon>
        <taxon>Pseudomonadota</taxon>
        <taxon>Gammaproteobacteria</taxon>
        <taxon>Vibrionales</taxon>
        <taxon>Vibrionaceae</taxon>
        <taxon>Photobacterium</taxon>
    </lineage>
</organism>
<evidence type="ECO:0000256" key="10">
    <source>
        <dbReference type="SAM" id="Phobius"/>
    </source>
</evidence>
<keyword evidence="2 10" id="KW-0812">Transmembrane</keyword>
<dbReference type="PANTHER" id="PTHR32089:SF119">
    <property type="entry name" value="METHYL-ACCEPTING CHEMOTAXIS PROTEIN CTPL"/>
    <property type="match status" value="1"/>
</dbReference>
<dbReference type="FunFam" id="1.10.287.950:FF:000001">
    <property type="entry name" value="Methyl-accepting chemotaxis sensory transducer"/>
    <property type="match status" value="1"/>
</dbReference>